<dbReference type="PROSITE" id="PS51257">
    <property type="entry name" value="PROKAR_LIPOPROTEIN"/>
    <property type="match status" value="1"/>
</dbReference>
<evidence type="ECO:0000256" key="3">
    <source>
        <dbReference type="PROSITE-ProRule" id="PRU00023"/>
    </source>
</evidence>
<feature type="repeat" description="ANK" evidence="3">
    <location>
        <begin position="253"/>
        <end position="285"/>
    </location>
</feature>
<evidence type="ECO:0000256" key="4">
    <source>
        <dbReference type="SAM" id="MobiDB-lite"/>
    </source>
</evidence>
<feature type="compositionally biased region" description="Low complexity" evidence="4">
    <location>
        <begin position="29"/>
        <end position="41"/>
    </location>
</feature>
<keyword evidence="6" id="KW-1185">Reference proteome</keyword>
<dbReference type="PROSITE" id="PS50297">
    <property type="entry name" value="ANK_REP_REGION"/>
    <property type="match status" value="1"/>
</dbReference>
<dbReference type="PANTHER" id="PTHR24123:SF33">
    <property type="entry name" value="PROTEIN HOS4"/>
    <property type="match status" value="1"/>
</dbReference>
<gene>
    <name evidence="5" type="ORF">FHP06_07155</name>
</gene>
<dbReference type="InterPro" id="IPR036770">
    <property type="entry name" value="Ankyrin_rpt-contain_sf"/>
</dbReference>
<keyword evidence="2 3" id="KW-0040">ANK repeat</keyword>
<dbReference type="SMART" id="SM00248">
    <property type="entry name" value="ANK"/>
    <property type="match status" value="6"/>
</dbReference>
<evidence type="ECO:0000256" key="2">
    <source>
        <dbReference type="ARBA" id="ARBA00023043"/>
    </source>
</evidence>
<dbReference type="Gene3D" id="1.25.40.20">
    <property type="entry name" value="Ankyrin repeat-containing domain"/>
    <property type="match status" value="2"/>
</dbReference>
<dbReference type="InterPro" id="IPR051165">
    <property type="entry name" value="Multifunctional_ANK_Repeat"/>
</dbReference>
<dbReference type="PANTHER" id="PTHR24123">
    <property type="entry name" value="ANKYRIN REPEAT-CONTAINING"/>
    <property type="match status" value="1"/>
</dbReference>
<evidence type="ECO:0000313" key="6">
    <source>
        <dbReference type="Proteomes" id="UP000321571"/>
    </source>
</evidence>
<dbReference type="Pfam" id="PF12796">
    <property type="entry name" value="Ank_2"/>
    <property type="match status" value="1"/>
</dbReference>
<evidence type="ECO:0000313" key="5">
    <source>
        <dbReference type="EMBL" id="TXL61208.1"/>
    </source>
</evidence>
<reference evidence="5 6" key="1">
    <citation type="submission" date="2019-06" db="EMBL/GenBank/DDBJ databases">
        <title>Aeromicrobium sp. nov., isolated from a maize field.</title>
        <authorList>
            <person name="Lin S.-Y."/>
            <person name="Tsai C.-F."/>
            <person name="Young C.-C."/>
        </authorList>
    </citation>
    <scope>NUCLEOTIDE SEQUENCE [LARGE SCALE GENOMIC DNA]</scope>
    <source>
        <strain evidence="5 6">CC-CFT486</strain>
    </source>
</reference>
<comment type="caution">
    <text evidence="5">The sequence shown here is derived from an EMBL/GenBank/DDBJ whole genome shotgun (WGS) entry which is preliminary data.</text>
</comment>
<organism evidence="5 6">
    <name type="scientific">Aeromicrobium terrae</name>
    <dbReference type="NCBI Taxonomy" id="2498846"/>
    <lineage>
        <taxon>Bacteria</taxon>
        <taxon>Bacillati</taxon>
        <taxon>Actinomycetota</taxon>
        <taxon>Actinomycetes</taxon>
        <taxon>Propionibacteriales</taxon>
        <taxon>Nocardioidaceae</taxon>
        <taxon>Aeromicrobium</taxon>
    </lineage>
</organism>
<dbReference type="OrthoDB" id="9812708at2"/>
<evidence type="ECO:0000256" key="1">
    <source>
        <dbReference type="ARBA" id="ARBA00022737"/>
    </source>
</evidence>
<proteinExistence type="predicted"/>
<dbReference type="PROSITE" id="PS50088">
    <property type="entry name" value="ANK_REPEAT"/>
    <property type="match status" value="1"/>
</dbReference>
<feature type="region of interest" description="Disordered" evidence="4">
    <location>
        <begin position="17"/>
        <end position="43"/>
    </location>
</feature>
<keyword evidence="1" id="KW-0677">Repeat</keyword>
<accession>A0A5C8NIT6</accession>
<dbReference type="Proteomes" id="UP000321571">
    <property type="component" value="Unassembled WGS sequence"/>
</dbReference>
<dbReference type="InterPro" id="IPR002110">
    <property type="entry name" value="Ankyrin_rpt"/>
</dbReference>
<dbReference type="RefSeq" id="WP_147685292.1">
    <property type="nucleotide sequence ID" value="NZ_VDUX01000003.1"/>
</dbReference>
<dbReference type="EMBL" id="VDUX01000003">
    <property type="protein sequence ID" value="TXL61208.1"/>
    <property type="molecule type" value="Genomic_DNA"/>
</dbReference>
<protein>
    <submittedName>
        <fullName evidence="5">Ankyrin repeat domain-containing protein</fullName>
    </submittedName>
</protein>
<name>A0A5C8NIT6_9ACTN</name>
<sequence>MRAVVAATAATLVLAGCGGSAEEEPRPRPSASPSPAASDEPFANLSQDELDRRLIAASWKNDVRTARRLVAAGADVNAKDETRQSAYLISTSEGYLGLLELTLDHGADVDSLDKWNGTGLIRAAERGHHDVVGRLLQTDIDVDHVNNLGWVALHEAIVLGDGSSRYVDTVRALVAGGADVRVAPKRDGISPRNHARRLGFGRIATTLDRALEADRMTKSQANAALLRAAGSGDADAAAVAIRQGADLETRDGRKRTPLLLAAAADHRAAARLLVDLGADPDALDDRHDTPWLVTGVNGSVPMARIVAAAKPDYAILNRFGGTSAIPASERGHDEYVAWVVEHTSIDLDHVNDLGWTALLEAVVLGEGTARWQRIVTTLLEAGVDPSIADKDGVTALEHAKRRSHREIVRLLSRA</sequence>
<dbReference type="Pfam" id="PF00023">
    <property type="entry name" value="Ank"/>
    <property type="match status" value="1"/>
</dbReference>
<dbReference type="SUPFAM" id="SSF48403">
    <property type="entry name" value="Ankyrin repeat"/>
    <property type="match status" value="1"/>
</dbReference>
<dbReference type="AlphaFoldDB" id="A0A5C8NIT6"/>